<proteinExistence type="inferred from homology"/>
<evidence type="ECO:0000256" key="5">
    <source>
        <dbReference type="ARBA" id="ARBA00022519"/>
    </source>
</evidence>
<gene>
    <name evidence="11" type="ORF">CKO25_10090</name>
</gene>
<keyword evidence="8" id="KW-1133">Transmembrane helix</keyword>
<dbReference type="GO" id="GO:0009306">
    <property type="term" value="P:protein secretion"/>
    <property type="evidence" value="ECO:0007669"/>
    <property type="project" value="InterPro"/>
</dbReference>
<dbReference type="PANTHER" id="PTHR38831">
    <property type="entry name" value="TYPE II SECRETION SYSTEM PROTEIN K"/>
    <property type="match status" value="1"/>
</dbReference>
<accession>A0A9X0WI32</accession>
<comment type="subcellular location">
    <subcellularLocation>
        <location evidence="1">Cell inner membrane</location>
    </subcellularLocation>
</comment>
<dbReference type="PANTHER" id="PTHR38831:SF2">
    <property type="entry name" value="TYPE II SECRETION SYSTEM PROTEIN K"/>
    <property type="match status" value="1"/>
</dbReference>
<dbReference type="Gene3D" id="1.10.40.60">
    <property type="entry name" value="EpsJ-like"/>
    <property type="match status" value="1"/>
</dbReference>
<protein>
    <submittedName>
        <fullName evidence="11">General secretion pathway protein GspK</fullName>
    </submittedName>
</protein>
<evidence type="ECO:0000256" key="2">
    <source>
        <dbReference type="ARBA" id="ARBA00007246"/>
    </source>
</evidence>
<reference evidence="11 12" key="1">
    <citation type="journal article" date="2020" name="Microorganisms">
        <title>Osmotic Adaptation and Compatible Solute Biosynthesis of Phototrophic Bacteria as Revealed from Genome Analyses.</title>
        <authorList>
            <person name="Imhoff J.F."/>
            <person name="Rahn T."/>
            <person name="Kunzel S."/>
            <person name="Keller A."/>
            <person name="Neulinger S.C."/>
        </authorList>
    </citation>
    <scope>NUCLEOTIDE SEQUENCE [LARGE SCALE GENOMIC DNA]</scope>
    <source>
        <strain evidence="11 12">DSM 21303</strain>
    </source>
</reference>
<name>A0A9X0WI32_9GAMM</name>
<evidence type="ECO:0000256" key="3">
    <source>
        <dbReference type="ARBA" id="ARBA00022448"/>
    </source>
</evidence>
<sequence length="281" mass="30814">MALGLTAAQRTETALTENHLSGARFRVVADAAVAFTALHFMMPPPDAMNPDAVVWLPNGTAVDWRFAGVDLRIRVFNESSRIDLNEASPELLSALLTVLGVAEGEAVALAAAMVDWRDEDDLALLHGAEAAEYRQQERAVGPKNAPFMVVEELLQVLGMTPELYWLMAPEVSVDLDGVGYDERYASAVGFAAREGLTLEDAMIQIAERDAPLFEQGGGPMFVDRAGPLYRIEVSEEDERGLGRRMEALIEIMPGQQPPYEIRWRRFGLSRAAQEIGEVTAN</sequence>
<dbReference type="InterPro" id="IPR038072">
    <property type="entry name" value="GspK_central_sf"/>
</dbReference>
<evidence type="ECO:0000256" key="4">
    <source>
        <dbReference type="ARBA" id="ARBA00022475"/>
    </source>
</evidence>
<keyword evidence="4" id="KW-1003">Cell membrane</keyword>
<dbReference type="SUPFAM" id="SSF158544">
    <property type="entry name" value="GspK insert domain-like"/>
    <property type="match status" value="1"/>
</dbReference>
<keyword evidence="9" id="KW-0472">Membrane</keyword>
<evidence type="ECO:0000259" key="10">
    <source>
        <dbReference type="Pfam" id="PF21687"/>
    </source>
</evidence>
<dbReference type="GO" id="GO:0005886">
    <property type="term" value="C:plasma membrane"/>
    <property type="evidence" value="ECO:0007669"/>
    <property type="project" value="UniProtKB-SubCell"/>
</dbReference>
<evidence type="ECO:0000256" key="6">
    <source>
        <dbReference type="ARBA" id="ARBA00022692"/>
    </source>
</evidence>
<evidence type="ECO:0000256" key="7">
    <source>
        <dbReference type="ARBA" id="ARBA00022927"/>
    </source>
</evidence>
<dbReference type="AlphaFoldDB" id="A0A9X0WI32"/>
<comment type="caution">
    <text evidence="11">The sequence shown here is derived from an EMBL/GenBank/DDBJ whole genome shotgun (WGS) entry which is preliminary data.</text>
</comment>
<evidence type="ECO:0000256" key="1">
    <source>
        <dbReference type="ARBA" id="ARBA00004533"/>
    </source>
</evidence>
<dbReference type="InterPro" id="IPR049031">
    <property type="entry name" value="T2SSK_SAM-like_1st"/>
</dbReference>
<keyword evidence="5" id="KW-0997">Cell inner membrane</keyword>
<evidence type="ECO:0000313" key="11">
    <source>
        <dbReference type="EMBL" id="MBK1644993.1"/>
    </source>
</evidence>
<keyword evidence="6" id="KW-0812">Transmembrane</keyword>
<dbReference type="Pfam" id="PF21687">
    <property type="entry name" value="T2SSK_1st"/>
    <property type="match status" value="1"/>
</dbReference>
<evidence type="ECO:0000313" key="12">
    <source>
        <dbReference type="Proteomes" id="UP001138802"/>
    </source>
</evidence>
<dbReference type="EMBL" id="NRSD01000009">
    <property type="protein sequence ID" value="MBK1644993.1"/>
    <property type="molecule type" value="Genomic_DNA"/>
</dbReference>
<keyword evidence="12" id="KW-1185">Reference proteome</keyword>
<evidence type="ECO:0000256" key="9">
    <source>
        <dbReference type="ARBA" id="ARBA00023136"/>
    </source>
</evidence>
<comment type="similarity">
    <text evidence="2">Belongs to the GSP K family.</text>
</comment>
<dbReference type="Proteomes" id="UP001138802">
    <property type="component" value="Unassembled WGS sequence"/>
</dbReference>
<organism evidence="11 12">
    <name type="scientific">Thiocapsa imhoffii</name>
    <dbReference type="NCBI Taxonomy" id="382777"/>
    <lineage>
        <taxon>Bacteria</taxon>
        <taxon>Pseudomonadati</taxon>
        <taxon>Pseudomonadota</taxon>
        <taxon>Gammaproteobacteria</taxon>
        <taxon>Chromatiales</taxon>
        <taxon>Chromatiaceae</taxon>
        <taxon>Thiocapsa</taxon>
    </lineage>
</organism>
<dbReference type="InterPro" id="IPR005628">
    <property type="entry name" value="GspK"/>
</dbReference>
<keyword evidence="7" id="KW-0653">Protein transport</keyword>
<evidence type="ECO:0000256" key="8">
    <source>
        <dbReference type="ARBA" id="ARBA00022989"/>
    </source>
</evidence>
<feature type="domain" description="T2SS protein K first SAM-like" evidence="10">
    <location>
        <begin position="85"/>
        <end position="173"/>
    </location>
</feature>
<keyword evidence="3" id="KW-0813">Transport</keyword>